<dbReference type="EMBL" id="FNFV01000001">
    <property type="protein sequence ID" value="SDK14500.1"/>
    <property type="molecule type" value="Genomic_DNA"/>
</dbReference>
<name>A0A1G8ZK33_9RHOB</name>
<proteinExistence type="predicted"/>
<dbReference type="GO" id="GO:0006109">
    <property type="term" value="P:regulation of carbohydrate metabolic process"/>
    <property type="evidence" value="ECO:0007669"/>
    <property type="project" value="InterPro"/>
</dbReference>
<dbReference type="SUPFAM" id="SSF53795">
    <property type="entry name" value="PEP carboxykinase-like"/>
    <property type="match status" value="1"/>
</dbReference>
<gene>
    <name evidence="2" type="ORF">SAMN05216257_101742</name>
</gene>
<dbReference type="STRING" id="990712.SAMN05216257_101742"/>
<keyword evidence="2" id="KW-0808">Transferase</keyword>
<protein>
    <submittedName>
        <fullName evidence="2">HPr kinase/phosphorylase</fullName>
    </submittedName>
</protein>
<dbReference type="GO" id="GO:0005524">
    <property type="term" value="F:ATP binding"/>
    <property type="evidence" value="ECO:0007669"/>
    <property type="project" value="InterPro"/>
</dbReference>
<dbReference type="Gene3D" id="3.40.50.300">
    <property type="entry name" value="P-loop containing nucleotide triphosphate hydrolases"/>
    <property type="match status" value="1"/>
</dbReference>
<dbReference type="InterPro" id="IPR027417">
    <property type="entry name" value="P-loop_NTPase"/>
</dbReference>
<dbReference type="GO" id="GO:0000155">
    <property type="term" value="F:phosphorelay sensor kinase activity"/>
    <property type="evidence" value="ECO:0007669"/>
    <property type="project" value="InterPro"/>
</dbReference>
<feature type="domain" description="HPr kinase/phosphorylase C-terminal" evidence="1">
    <location>
        <begin position="5"/>
        <end position="81"/>
    </location>
</feature>
<keyword evidence="3" id="KW-1185">Reference proteome</keyword>
<dbReference type="Pfam" id="PF07475">
    <property type="entry name" value="Hpr_kinase_C"/>
    <property type="match status" value="1"/>
</dbReference>
<organism evidence="2 3">
    <name type="scientific">Meinhardsimonia xiamenensis</name>
    <dbReference type="NCBI Taxonomy" id="990712"/>
    <lineage>
        <taxon>Bacteria</taxon>
        <taxon>Pseudomonadati</taxon>
        <taxon>Pseudomonadota</taxon>
        <taxon>Alphaproteobacteria</taxon>
        <taxon>Rhodobacterales</taxon>
        <taxon>Paracoccaceae</taxon>
        <taxon>Meinhardsimonia</taxon>
    </lineage>
</organism>
<evidence type="ECO:0000313" key="3">
    <source>
        <dbReference type="Proteomes" id="UP000199328"/>
    </source>
</evidence>
<dbReference type="InterPro" id="IPR011104">
    <property type="entry name" value="Hpr_kin/Pase_C"/>
</dbReference>
<keyword evidence="2" id="KW-0418">Kinase</keyword>
<accession>A0A1G8ZK33</accession>
<evidence type="ECO:0000313" key="2">
    <source>
        <dbReference type="EMBL" id="SDK14500.1"/>
    </source>
</evidence>
<sequence length="143" mass="14868">MGRANTIVHGTAVALSGRAVLFVGPSGSGKSGHALALMALGADLVADDRTEIAAREGRLIVSAPPSLRGVIEARGVGLLRAASRQNVPLALVVDLGRREEARLPPQRTWECLSLSVPLLHKVESAILIPAIVQYLRGGGLADV</sequence>
<dbReference type="RefSeq" id="WP_092498200.1">
    <property type="nucleotide sequence ID" value="NZ_FNFV01000001.1"/>
</dbReference>
<dbReference type="OrthoDB" id="8326226at2"/>
<dbReference type="Proteomes" id="UP000199328">
    <property type="component" value="Unassembled WGS sequence"/>
</dbReference>
<reference evidence="3" key="1">
    <citation type="submission" date="2016-10" db="EMBL/GenBank/DDBJ databases">
        <authorList>
            <person name="Varghese N."/>
            <person name="Submissions S."/>
        </authorList>
    </citation>
    <scope>NUCLEOTIDE SEQUENCE [LARGE SCALE GENOMIC DNA]</scope>
    <source>
        <strain evidence="3">CGMCC 1.10789</strain>
    </source>
</reference>
<dbReference type="AlphaFoldDB" id="A0A1G8ZK33"/>
<evidence type="ECO:0000259" key="1">
    <source>
        <dbReference type="Pfam" id="PF07475"/>
    </source>
</evidence>